<dbReference type="InterPro" id="IPR011075">
    <property type="entry name" value="TetR_C"/>
</dbReference>
<dbReference type="SUPFAM" id="SSF46689">
    <property type="entry name" value="Homeodomain-like"/>
    <property type="match status" value="1"/>
</dbReference>
<dbReference type="AlphaFoldDB" id="A0A2I0SRS8"/>
<evidence type="ECO:0000256" key="1">
    <source>
        <dbReference type="ARBA" id="ARBA00023015"/>
    </source>
</evidence>
<dbReference type="RefSeq" id="WP_103549525.1">
    <property type="nucleotide sequence ID" value="NZ_JBHJSK010000001.1"/>
</dbReference>
<protein>
    <submittedName>
        <fullName evidence="6">TetR family transcriptional regulator</fullName>
    </submittedName>
</protein>
<keyword evidence="2 4" id="KW-0238">DNA-binding</keyword>
<evidence type="ECO:0000313" key="6">
    <source>
        <dbReference type="EMBL" id="PKT72631.1"/>
    </source>
</evidence>
<dbReference type="PROSITE" id="PS50977">
    <property type="entry name" value="HTH_TETR_2"/>
    <property type="match status" value="1"/>
</dbReference>
<dbReference type="OrthoDB" id="326421at2"/>
<evidence type="ECO:0000256" key="4">
    <source>
        <dbReference type="PROSITE-ProRule" id="PRU00335"/>
    </source>
</evidence>
<name>A0A2I0SRS8_9ACTN</name>
<evidence type="ECO:0000256" key="2">
    <source>
        <dbReference type="ARBA" id="ARBA00023125"/>
    </source>
</evidence>
<organism evidence="6 7">
    <name type="scientific">Streptomyces populi</name>
    <dbReference type="NCBI Taxonomy" id="2058924"/>
    <lineage>
        <taxon>Bacteria</taxon>
        <taxon>Bacillati</taxon>
        <taxon>Actinomycetota</taxon>
        <taxon>Actinomycetes</taxon>
        <taxon>Kitasatosporales</taxon>
        <taxon>Streptomycetaceae</taxon>
        <taxon>Streptomyces</taxon>
    </lineage>
</organism>
<comment type="caution">
    <text evidence="6">The sequence shown here is derived from an EMBL/GenBank/DDBJ whole genome shotgun (WGS) entry which is preliminary data.</text>
</comment>
<dbReference type="Gene3D" id="1.10.10.60">
    <property type="entry name" value="Homeodomain-like"/>
    <property type="match status" value="1"/>
</dbReference>
<dbReference type="Proteomes" id="UP000236178">
    <property type="component" value="Unassembled WGS sequence"/>
</dbReference>
<dbReference type="PANTHER" id="PTHR47506:SF6">
    <property type="entry name" value="HTH-TYPE TRANSCRIPTIONAL REPRESSOR NEMR"/>
    <property type="match status" value="1"/>
</dbReference>
<dbReference type="GO" id="GO:0003677">
    <property type="term" value="F:DNA binding"/>
    <property type="evidence" value="ECO:0007669"/>
    <property type="project" value="UniProtKB-UniRule"/>
</dbReference>
<dbReference type="Gene3D" id="1.10.357.10">
    <property type="entry name" value="Tetracycline Repressor, domain 2"/>
    <property type="match status" value="1"/>
</dbReference>
<dbReference type="SUPFAM" id="SSF48498">
    <property type="entry name" value="Tetracyclin repressor-like, C-terminal domain"/>
    <property type="match status" value="1"/>
</dbReference>
<proteinExistence type="predicted"/>
<dbReference type="InterPro" id="IPR001647">
    <property type="entry name" value="HTH_TetR"/>
</dbReference>
<dbReference type="InterPro" id="IPR036271">
    <property type="entry name" value="Tet_transcr_reg_TetR-rel_C_sf"/>
</dbReference>
<evidence type="ECO:0000259" key="5">
    <source>
        <dbReference type="PROSITE" id="PS50977"/>
    </source>
</evidence>
<sequence length="200" mass="20950">MSPRKSVAETAATRDRIIGSALALASAEGLEGLTIGRLAADLAMSKAGVIGHFGSKEALQLAVLDAAVERFTLRVPARAVGARPGTERLARTYDEWIAYMAEDEGHGGCFLTSVATEFDGRPGPVRDAVLAALGTWTAYVKAEIDTGIGACELPEDTDVDQLAFELGGVVLAAGQSIKLHRDPQAPDRARRAVARLLGAP</sequence>
<dbReference type="PANTHER" id="PTHR47506">
    <property type="entry name" value="TRANSCRIPTIONAL REGULATORY PROTEIN"/>
    <property type="match status" value="1"/>
</dbReference>
<dbReference type="InterPro" id="IPR009057">
    <property type="entry name" value="Homeodomain-like_sf"/>
</dbReference>
<keyword evidence="1" id="KW-0805">Transcription regulation</keyword>
<keyword evidence="7" id="KW-1185">Reference proteome</keyword>
<accession>A0A2I0SRS8</accession>
<feature type="DNA-binding region" description="H-T-H motif" evidence="4">
    <location>
        <begin position="34"/>
        <end position="53"/>
    </location>
</feature>
<evidence type="ECO:0000313" key="7">
    <source>
        <dbReference type="Proteomes" id="UP000236178"/>
    </source>
</evidence>
<reference evidence="6 7" key="1">
    <citation type="submission" date="2017-12" db="EMBL/GenBank/DDBJ databases">
        <title>Streptomyces populusis sp. nov., a novel endophytic actinobacterium isolated from stems of Populus adenopoda Maxim.</title>
        <authorList>
            <person name="Wang Z."/>
        </authorList>
    </citation>
    <scope>NUCLEOTIDE SEQUENCE [LARGE SCALE GENOMIC DNA]</scope>
    <source>
        <strain evidence="6 7">A249</strain>
    </source>
</reference>
<dbReference type="Pfam" id="PF16925">
    <property type="entry name" value="TetR_C_13"/>
    <property type="match status" value="1"/>
</dbReference>
<feature type="domain" description="HTH tetR-type" evidence="5">
    <location>
        <begin position="11"/>
        <end position="71"/>
    </location>
</feature>
<evidence type="ECO:0000256" key="3">
    <source>
        <dbReference type="ARBA" id="ARBA00023163"/>
    </source>
</evidence>
<gene>
    <name evidence="6" type="ORF">CW362_12705</name>
</gene>
<dbReference type="EMBL" id="PJOS01000019">
    <property type="protein sequence ID" value="PKT72631.1"/>
    <property type="molecule type" value="Genomic_DNA"/>
</dbReference>
<keyword evidence="3" id="KW-0804">Transcription</keyword>
<dbReference type="Pfam" id="PF00440">
    <property type="entry name" value="TetR_N"/>
    <property type="match status" value="1"/>
</dbReference>